<proteinExistence type="predicted"/>
<comment type="caution">
    <text evidence="3">The sequence shown here is derived from an EMBL/GenBank/DDBJ whole genome shotgun (WGS) entry which is preliminary data.</text>
</comment>
<dbReference type="GO" id="GO:0010181">
    <property type="term" value="F:FMN binding"/>
    <property type="evidence" value="ECO:0007669"/>
    <property type="project" value="InterPro"/>
</dbReference>
<accession>A0A420YAK7</accession>
<dbReference type="Proteomes" id="UP000275385">
    <property type="component" value="Unassembled WGS sequence"/>
</dbReference>
<dbReference type="InterPro" id="IPR012349">
    <property type="entry name" value="Split_barrel_FMN-bd"/>
</dbReference>
<dbReference type="EMBL" id="QVQW01000025">
    <property type="protein sequence ID" value="RKU44902.1"/>
    <property type="molecule type" value="Genomic_DNA"/>
</dbReference>
<protein>
    <recommendedName>
        <fullName evidence="2">Flavin reductase like domain-containing protein</fullName>
    </recommendedName>
</protein>
<dbReference type="Gene3D" id="2.30.110.10">
    <property type="entry name" value="Electron Transport, Fmn-binding Protein, Chain A"/>
    <property type="match status" value="1"/>
</dbReference>
<dbReference type="InterPro" id="IPR002563">
    <property type="entry name" value="Flavin_Rdtase-like_dom"/>
</dbReference>
<dbReference type="SMART" id="SM00903">
    <property type="entry name" value="Flavin_Reduct"/>
    <property type="match status" value="1"/>
</dbReference>
<dbReference type="STRING" id="177199.A0A420YAK7"/>
<dbReference type="PANTHER" id="PTHR30466:SF1">
    <property type="entry name" value="FMN REDUCTASE (NADH) RUTF"/>
    <property type="match status" value="1"/>
</dbReference>
<dbReference type="OrthoDB" id="2015405at2759"/>
<keyword evidence="4" id="KW-1185">Reference proteome</keyword>
<evidence type="ECO:0000313" key="4">
    <source>
        <dbReference type="Proteomes" id="UP000275385"/>
    </source>
</evidence>
<dbReference type="GO" id="GO:0042602">
    <property type="term" value="F:riboflavin reductase (NADPH) activity"/>
    <property type="evidence" value="ECO:0007669"/>
    <property type="project" value="TreeGrafter"/>
</dbReference>
<keyword evidence="1" id="KW-0560">Oxidoreductase</keyword>
<dbReference type="AlphaFoldDB" id="A0A420YAK7"/>
<reference evidence="3 4" key="1">
    <citation type="submission" date="2018-08" db="EMBL/GenBank/DDBJ databases">
        <title>Draft genome of the lignicolous fungus Coniochaeta pulveracea.</title>
        <authorList>
            <person name="Borstlap C.J."/>
            <person name="De Witt R.N."/>
            <person name="Botha A."/>
            <person name="Volschenk H."/>
        </authorList>
    </citation>
    <scope>NUCLEOTIDE SEQUENCE [LARGE SCALE GENOMIC DNA]</scope>
    <source>
        <strain evidence="3 4">CAB683</strain>
    </source>
</reference>
<dbReference type="Pfam" id="PF01613">
    <property type="entry name" value="Flavin_Reduct"/>
    <property type="match status" value="1"/>
</dbReference>
<evidence type="ECO:0000259" key="2">
    <source>
        <dbReference type="SMART" id="SM00903"/>
    </source>
</evidence>
<evidence type="ECO:0000256" key="1">
    <source>
        <dbReference type="ARBA" id="ARBA00023002"/>
    </source>
</evidence>
<dbReference type="InterPro" id="IPR050268">
    <property type="entry name" value="NADH-dep_flavin_reductase"/>
</dbReference>
<evidence type="ECO:0000313" key="3">
    <source>
        <dbReference type="EMBL" id="RKU44902.1"/>
    </source>
</evidence>
<name>A0A420YAK7_9PEZI</name>
<sequence length="278" mass="30221">MKNRRVFGLTAECALSLRHGSTRPGLPRLRASGIAGSRIAAVGFKAHAIRHPHAEWKTIPYRQPSIHPHAVSNDVPAPKKSEQLRAMMRLVTHSVVVCTSISGTAPRAMTMSSFNSLSLDPPVVTFHVATPSRTLDAVKECGRFNVHILAGDIGGAKVADWFTRGNLKEGLWETEGLESVGLRMELGTESKKIPGPPILHGKGVLYVLKCRLLAEEHGGVVMVRDHAIVLGEVEDILEGSARTHAEERFGLVYADRRYRQLGNTVVKIPAEGAAKKEA</sequence>
<gene>
    <name evidence="3" type="ORF">DL546_001762</name>
</gene>
<dbReference type="SUPFAM" id="SSF50475">
    <property type="entry name" value="FMN-binding split barrel"/>
    <property type="match status" value="1"/>
</dbReference>
<dbReference type="PANTHER" id="PTHR30466">
    <property type="entry name" value="FLAVIN REDUCTASE"/>
    <property type="match status" value="1"/>
</dbReference>
<organism evidence="3 4">
    <name type="scientific">Coniochaeta pulveracea</name>
    <dbReference type="NCBI Taxonomy" id="177199"/>
    <lineage>
        <taxon>Eukaryota</taxon>
        <taxon>Fungi</taxon>
        <taxon>Dikarya</taxon>
        <taxon>Ascomycota</taxon>
        <taxon>Pezizomycotina</taxon>
        <taxon>Sordariomycetes</taxon>
        <taxon>Sordariomycetidae</taxon>
        <taxon>Coniochaetales</taxon>
        <taxon>Coniochaetaceae</taxon>
        <taxon>Coniochaeta</taxon>
    </lineage>
</organism>
<feature type="domain" description="Flavin reductase like" evidence="2">
    <location>
        <begin position="88"/>
        <end position="260"/>
    </location>
</feature>